<dbReference type="GO" id="GO:0180011">
    <property type="term" value="P:cytosolic mRNA polyadenylation"/>
    <property type="evidence" value="ECO:0007669"/>
    <property type="project" value="EnsemblMetazoa"/>
</dbReference>
<dbReference type="FunFam" id="3.30.70.330:FF:000086">
    <property type="entry name" value="Putative Cytoplasmic polyadenylation element-binding protein 1"/>
    <property type="match status" value="1"/>
</dbReference>
<dbReference type="GO" id="GO:0005938">
    <property type="term" value="C:cell cortex"/>
    <property type="evidence" value="ECO:0007669"/>
    <property type="project" value="EnsemblMetazoa"/>
</dbReference>
<evidence type="ECO:0000259" key="12">
    <source>
        <dbReference type="PROSITE" id="PS50102"/>
    </source>
</evidence>
<dbReference type="GO" id="GO:0043186">
    <property type="term" value="C:P granule"/>
    <property type="evidence" value="ECO:0007669"/>
    <property type="project" value="EnsemblMetazoa"/>
</dbReference>
<dbReference type="HOGENOM" id="CLU_292909_0_0_1"/>
<dbReference type="InterPro" id="IPR035979">
    <property type="entry name" value="RBD_domain_sf"/>
</dbReference>
<dbReference type="GO" id="GO:0043005">
    <property type="term" value="C:neuron projection"/>
    <property type="evidence" value="ECO:0007669"/>
    <property type="project" value="TreeGrafter"/>
</dbReference>
<evidence type="ECO:0000256" key="5">
    <source>
        <dbReference type="ARBA" id="ARBA00022723"/>
    </source>
</evidence>
<keyword evidence="14" id="KW-1185">Reference proteome</keyword>
<evidence type="ECO:0000256" key="9">
    <source>
        <dbReference type="ARBA" id="ARBA00022884"/>
    </source>
</evidence>
<dbReference type="GO" id="GO:0003730">
    <property type="term" value="F:mRNA 3'-UTR binding"/>
    <property type="evidence" value="ECO:0007669"/>
    <property type="project" value="InterPro"/>
</dbReference>
<dbReference type="GO" id="GO:2000766">
    <property type="term" value="P:negative regulation of cytoplasmic translation"/>
    <property type="evidence" value="ECO:0007669"/>
    <property type="project" value="TreeGrafter"/>
</dbReference>
<comment type="similarity">
    <text evidence="2">Belongs to the RRM CPEB family.</text>
</comment>
<dbReference type="PANTHER" id="PTHR12566">
    <property type="entry name" value="CYTOPLASMIC POLYADENYLATION ELEMENT BINDING PROTEIN CPEB"/>
    <property type="match status" value="1"/>
</dbReference>
<dbReference type="GO" id="GO:0046012">
    <property type="term" value="P:positive regulation of oskar mRNA translation"/>
    <property type="evidence" value="ECO:0007669"/>
    <property type="project" value="EnsemblMetazoa"/>
</dbReference>
<dbReference type="InterPro" id="IPR034977">
    <property type="entry name" value="CPEB1_RRM1"/>
</dbReference>
<dbReference type="SMR" id="B4HFD4"/>
<feature type="compositionally biased region" description="Low complexity" evidence="11">
    <location>
        <begin position="164"/>
        <end position="183"/>
    </location>
</feature>
<evidence type="ECO:0000256" key="7">
    <source>
        <dbReference type="ARBA" id="ARBA00022833"/>
    </source>
</evidence>
<dbReference type="STRING" id="7238.B4HFD4"/>
<dbReference type="GO" id="GO:1990904">
    <property type="term" value="C:ribonucleoprotein complex"/>
    <property type="evidence" value="ECO:0007669"/>
    <property type="project" value="EnsemblMetazoa"/>
</dbReference>
<evidence type="ECO:0000313" key="13">
    <source>
        <dbReference type="EMBL" id="EDW43312.1"/>
    </source>
</evidence>
<evidence type="ECO:0000256" key="6">
    <source>
        <dbReference type="ARBA" id="ARBA00022737"/>
    </source>
</evidence>
<dbReference type="InterPro" id="IPR000504">
    <property type="entry name" value="RRM_dom"/>
</dbReference>
<dbReference type="OMA" id="SNCNPIT"/>
<feature type="region of interest" description="Disordered" evidence="11">
    <location>
        <begin position="127"/>
        <end position="183"/>
    </location>
</feature>
<dbReference type="GO" id="GO:0007310">
    <property type="term" value="P:oocyte dorsal/ventral axis specification"/>
    <property type="evidence" value="ECO:0007669"/>
    <property type="project" value="EnsemblMetazoa"/>
</dbReference>
<dbReference type="Proteomes" id="UP000001292">
    <property type="component" value="Unassembled WGS sequence"/>
</dbReference>
<keyword evidence="9 10" id="KW-0694">RNA-binding</keyword>
<evidence type="ECO:0000256" key="11">
    <source>
        <dbReference type="SAM" id="MobiDB-lite"/>
    </source>
</evidence>
<dbReference type="FunFam" id="3.30.70.330:FF:000054">
    <property type="entry name" value="Cytoplasmic polyadenylation element-binding protein 1"/>
    <property type="match status" value="1"/>
</dbReference>
<feature type="compositionally biased region" description="Polar residues" evidence="11">
    <location>
        <begin position="919"/>
        <end position="937"/>
    </location>
</feature>
<protein>
    <submittedName>
        <fullName evidence="13">GM23578</fullName>
    </submittedName>
</protein>
<dbReference type="AlphaFoldDB" id="B4HFD4"/>
<evidence type="ECO:0000256" key="2">
    <source>
        <dbReference type="ARBA" id="ARBA00010347"/>
    </source>
</evidence>
<feature type="compositionally biased region" description="Low complexity" evidence="11">
    <location>
        <begin position="137"/>
        <end position="149"/>
    </location>
</feature>
<evidence type="ECO:0000256" key="4">
    <source>
        <dbReference type="ARBA" id="ARBA00022664"/>
    </source>
</evidence>
<feature type="region of interest" description="Disordered" evidence="11">
    <location>
        <begin position="1"/>
        <end position="25"/>
    </location>
</feature>
<dbReference type="Pfam" id="PF16367">
    <property type="entry name" value="RRM_7"/>
    <property type="match status" value="1"/>
</dbReference>
<dbReference type="InterPro" id="IPR038446">
    <property type="entry name" value="CEBP_ZZ_sf"/>
</dbReference>
<comment type="subcellular location">
    <subcellularLocation>
        <location evidence="1">Cytoplasm</location>
    </subcellularLocation>
</comment>
<dbReference type="CDD" id="cd19757">
    <property type="entry name" value="Bbox1"/>
    <property type="match status" value="1"/>
</dbReference>
<dbReference type="GO" id="GO:0000900">
    <property type="term" value="F:mRNA regulatory element binding translation repressor activity"/>
    <property type="evidence" value="ECO:0007669"/>
    <property type="project" value="TreeGrafter"/>
</dbReference>
<dbReference type="PANTHER" id="PTHR12566:SF9">
    <property type="entry name" value="CYTOPLASMIC POLYADENYLATION ELEMENT-BINDING PROTEIN 1"/>
    <property type="match status" value="1"/>
</dbReference>
<dbReference type="InterPro" id="IPR012677">
    <property type="entry name" value="Nucleotide-bd_a/b_plait_sf"/>
</dbReference>
<dbReference type="CDD" id="cd12723">
    <property type="entry name" value="RRM1_CPEB1"/>
    <property type="match status" value="1"/>
</dbReference>
<keyword evidence="5" id="KW-0479">Metal-binding</keyword>
<dbReference type="FunFam" id="4.10.640.40:FF:000002">
    <property type="entry name" value="Putative Cytoplasmic polyadenylation element-binding protein 1"/>
    <property type="match status" value="1"/>
</dbReference>
<dbReference type="PhylomeDB" id="B4HFD4"/>
<dbReference type="SMART" id="SM00360">
    <property type="entry name" value="RRM"/>
    <property type="match status" value="2"/>
</dbReference>
<evidence type="ECO:0000256" key="8">
    <source>
        <dbReference type="ARBA" id="ARBA00022845"/>
    </source>
</evidence>
<evidence type="ECO:0000313" key="14">
    <source>
        <dbReference type="Proteomes" id="UP000001292"/>
    </source>
</evidence>
<dbReference type="EMBL" id="CH480815">
    <property type="protein sequence ID" value="EDW43312.1"/>
    <property type="molecule type" value="Genomic_DNA"/>
</dbReference>
<dbReference type="InterPro" id="IPR032296">
    <property type="entry name" value="CEBP_ZZ"/>
</dbReference>
<keyword evidence="7" id="KW-0862">Zinc</keyword>
<dbReference type="Pfam" id="PF16366">
    <property type="entry name" value="CEBP_ZZ"/>
    <property type="match status" value="1"/>
</dbReference>
<feature type="region of interest" description="Disordered" evidence="11">
    <location>
        <begin position="435"/>
        <end position="459"/>
    </location>
</feature>
<dbReference type="CDD" id="cd12725">
    <property type="entry name" value="RRM2_CPEB1"/>
    <property type="match status" value="1"/>
</dbReference>
<dbReference type="GO" id="GO:0008135">
    <property type="term" value="F:translation factor activity, RNA binding"/>
    <property type="evidence" value="ECO:0007669"/>
    <property type="project" value="TreeGrafter"/>
</dbReference>
<keyword evidence="4" id="KW-0507">mRNA processing</keyword>
<dbReference type="GO" id="GO:0006397">
    <property type="term" value="P:mRNA processing"/>
    <property type="evidence" value="ECO:0007669"/>
    <property type="project" value="UniProtKB-KW"/>
</dbReference>
<dbReference type="PROSITE" id="PS50102">
    <property type="entry name" value="RRM"/>
    <property type="match status" value="1"/>
</dbReference>
<feature type="compositionally biased region" description="Low complexity" evidence="11">
    <location>
        <begin position="954"/>
        <end position="971"/>
    </location>
</feature>
<keyword evidence="8" id="KW-0810">Translation regulation</keyword>
<gene>
    <name evidence="13" type="primary">Dsec\GM23578</name>
    <name evidence="13" type="ORF">Dsec_GM23578</name>
</gene>
<sequence>MPLLQQYDTPDCSGSGGNMRALSGGSTTELLQKHSISSYLDHQQQQQQQQHQLQLQQHQQQQLQHSLLERYNDDGLISFINAQAQKQSFTKAEIEGQKGFHQDQYTHMLGVEKPYVVEPAMAEAQDSFEFGSNGDGSSTNSHKSNASSKDLGRLTTGDGAQNLAQDSSANSNDQDSTDNTNSNCNPITLNDLLGLCGASTANEVVGTGQTPSTSAPILGAGGGGRANGATAGAATATGVGVGAGGTLTGPGVASIQGGGGGGVVGQTNATCNTSTANPSASFGGNGSSSDVNNLLLASAAAAAAAAAGDGSQLSANAAAYAPLTPSSTHSSASPGTKSNFDYFQFENVAQSNPLKAFQRTNISFDCSAPLSPSTPTSIYNRSFHSSPLVSDSSNSSSGIGVSMDSINMFYNQQQQQQQPEQQGYSSLGNSMGSGLGLSLANASTRSNSPESQNSSNSTTEQNLLDMIMAKVLHVNLLSVNSNKIPNQQQQQQQQQNQQQLQVQQQHQLQQQFVNLNRNYEQQISANLGTQQHGFEHNGVGVGASSSWNENCFSQYNLENITSVDMELAKLQNLQRINTLKLLQAQTQQMPLINQLLQSYAGNAMGSVGGSNLSNLMSAGGSSLMTEMAGNVGGIGTTNDSHLDRVAKFYRSSAALCDATCTWSGQLPPRSHRMLNYSPKVFLGGIPWDISEQSLIQIFKPFGSIKVEWPGKEQQAAQPKGYVYIIFESDKQVKALLSACVVQVDDSHCGSNYFFKISSRRIKSKDVEVIPWIIADSNFVRSSSQKLDPTKTVFVGALHGKLTAEGLGNIMDDLFDGVLYAGIDTDKYKYPIGSGRVTFSNFRSYMKAVSAAFIEIRTTKFTKKVQVDPYLEDALCSICGVQHGPYYCRELSCFRYFCRSCWQWQHSCDIVKNHKPLTRNSKSQNLVGIGPSSSNVSLPFSGHRSNRDNKMGNGQQHQHQQHQYQQQKQHQLQEYSQPHNLNVMGNSGATNAAATSMLTLQQRQLQKVRIQRQQHPAI</sequence>
<dbReference type="GO" id="GO:0008069">
    <property type="term" value="P:dorsal/ventral axis specification, ovarian follicular epithelium"/>
    <property type="evidence" value="ECO:0007669"/>
    <property type="project" value="EnsemblMetazoa"/>
</dbReference>
<dbReference type="GO" id="GO:0005634">
    <property type="term" value="C:nucleus"/>
    <property type="evidence" value="ECO:0007669"/>
    <property type="project" value="TreeGrafter"/>
</dbReference>
<evidence type="ECO:0000256" key="3">
    <source>
        <dbReference type="ARBA" id="ARBA00022490"/>
    </source>
</evidence>
<feature type="region of interest" description="Disordered" evidence="11">
    <location>
        <begin position="919"/>
        <end position="971"/>
    </location>
</feature>
<dbReference type="GO" id="GO:0045451">
    <property type="term" value="P:pole plasm oskar mRNA localization"/>
    <property type="evidence" value="ECO:0007669"/>
    <property type="project" value="EnsemblMetazoa"/>
</dbReference>
<evidence type="ECO:0000256" key="1">
    <source>
        <dbReference type="ARBA" id="ARBA00004496"/>
    </source>
</evidence>
<organism evidence="14">
    <name type="scientific">Drosophila sechellia</name>
    <name type="common">Fruit fly</name>
    <dbReference type="NCBI Taxonomy" id="7238"/>
    <lineage>
        <taxon>Eukaryota</taxon>
        <taxon>Metazoa</taxon>
        <taxon>Ecdysozoa</taxon>
        <taxon>Arthropoda</taxon>
        <taxon>Hexapoda</taxon>
        <taxon>Insecta</taxon>
        <taxon>Pterygota</taxon>
        <taxon>Neoptera</taxon>
        <taxon>Endopterygota</taxon>
        <taxon>Diptera</taxon>
        <taxon>Brachycera</taxon>
        <taxon>Muscomorpha</taxon>
        <taxon>Ephydroidea</taxon>
        <taxon>Drosophilidae</taxon>
        <taxon>Drosophila</taxon>
        <taxon>Sophophora</taxon>
    </lineage>
</organism>
<feature type="domain" description="RRM" evidence="12">
    <location>
        <begin position="678"/>
        <end position="768"/>
    </location>
</feature>
<evidence type="ECO:0000256" key="10">
    <source>
        <dbReference type="PROSITE-ProRule" id="PRU00176"/>
    </source>
</evidence>
<dbReference type="SUPFAM" id="SSF54928">
    <property type="entry name" value="RNA-binding domain, RBD"/>
    <property type="match status" value="1"/>
</dbReference>
<dbReference type="Gene3D" id="4.10.640.40">
    <property type="entry name" value="Cytoplasmic polyadenylation element-binding protein, ZZ domain"/>
    <property type="match status" value="1"/>
</dbReference>
<name>B4HFD4_DROSE</name>
<reference evidence="13 14" key="1">
    <citation type="journal article" date="2007" name="Nature">
        <title>Evolution of genes and genomes on the Drosophila phylogeny.</title>
        <authorList>
            <consortium name="Drosophila 12 Genomes Consortium"/>
            <person name="Clark A.G."/>
            <person name="Eisen M.B."/>
            <person name="Smith D.R."/>
            <person name="Bergman C.M."/>
            <person name="Oliver B."/>
            <person name="Markow T.A."/>
            <person name="Kaufman T.C."/>
            <person name="Kellis M."/>
            <person name="Gelbart W."/>
            <person name="Iyer V.N."/>
            <person name="Pollard D.A."/>
            <person name="Sackton T.B."/>
            <person name="Larracuente A.M."/>
            <person name="Singh N.D."/>
            <person name="Abad J.P."/>
            <person name="Abt D.N."/>
            <person name="Adryan B."/>
            <person name="Aguade M."/>
            <person name="Akashi H."/>
            <person name="Anderson W.W."/>
            <person name="Aquadro C.F."/>
            <person name="Ardell D.H."/>
            <person name="Arguello R."/>
            <person name="Artieri C.G."/>
            <person name="Barbash D.A."/>
            <person name="Barker D."/>
            <person name="Barsanti P."/>
            <person name="Batterham P."/>
            <person name="Batzoglou S."/>
            <person name="Begun D."/>
            <person name="Bhutkar A."/>
            <person name="Blanco E."/>
            <person name="Bosak S.A."/>
            <person name="Bradley R.K."/>
            <person name="Brand A.D."/>
            <person name="Brent M.R."/>
            <person name="Brooks A.N."/>
            <person name="Brown R.H."/>
            <person name="Butlin R.K."/>
            <person name="Caggese C."/>
            <person name="Calvi B.R."/>
            <person name="Bernardo de Carvalho A."/>
            <person name="Caspi A."/>
            <person name="Castrezana S."/>
            <person name="Celniker S.E."/>
            <person name="Chang J.L."/>
            <person name="Chapple C."/>
            <person name="Chatterji S."/>
            <person name="Chinwalla A."/>
            <person name="Civetta A."/>
            <person name="Clifton S.W."/>
            <person name="Comeron J.M."/>
            <person name="Costello J.C."/>
            <person name="Coyne J.A."/>
            <person name="Daub J."/>
            <person name="David R.G."/>
            <person name="Delcher A.L."/>
            <person name="Delehaunty K."/>
            <person name="Do C.B."/>
            <person name="Ebling H."/>
            <person name="Edwards K."/>
            <person name="Eickbush T."/>
            <person name="Evans J.D."/>
            <person name="Filipski A."/>
            <person name="Findeiss S."/>
            <person name="Freyhult E."/>
            <person name="Fulton L."/>
            <person name="Fulton R."/>
            <person name="Garcia A.C."/>
            <person name="Gardiner A."/>
            <person name="Garfield D.A."/>
            <person name="Garvin B.E."/>
            <person name="Gibson G."/>
            <person name="Gilbert D."/>
            <person name="Gnerre S."/>
            <person name="Godfrey J."/>
            <person name="Good R."/>
            <person name="Gotea V."/>
            <person name="Gravely B."/>
            <person name="Greenberg A.J."/>
            <person name="Griffiths-Jones S."/>
            <person name="Gross S."/>
            <person name="Guigo R."/>
            <person name="Gustafson E.A."/>
            <person name="Haerty W."/>
            <person name="Hahn M.W."/>
            <person name="Halligan D.L."/>
            <person name="Halpern A.L."/>
            <person name="Halter G.M."/>
            <person name="Han M.V."/>
            <person name="Heger A."/>
            <person name="Hillier L."/>
            <person name="Hinrichs A.S."/>
            <person name="Holmes I."/>
            <person name="Hoskins R.A."/>
            <person name="Hubisz M.J."/>
            <person name="Hultmark D."/>
            <person name="Huntley M.A."/>
            <person name="Jaffe D.B."/>
            <person name="Jagadeeshan S."/>
            <person name="Jeck W.R."/>
            <person name="Johnson J."/>
            <person name="Jones C.D."/>
            <person name="Jordan W.C."/>
            <person name="Karpen G.H."/>
            <person name="Kataoka E."/>
            <person name="Keightley P.D."/>
            <person name="Kheradpour P."/>
            <person name="Kirkness E.F."/>
            <person name="Koerich L.B."/>
            <person name="Kristiansen K."/>
            <person name="Kudrna D."/>
            <person name="Kulathinal R.J."/>
            <person name="Kumar S."/>
            <person name="Kwok R."/>
            <person name="Lander E."/>
            <person name="Langley C.H."/>
            <person name="Lapoint R."/>
            <person name="Lazzaro B.P."/>
            <person name="Lee S.J."/>
            <person name="Levesque L."/>
            <person name="Li R."/>
            <person name="Lin C.F."/>
            <person name="Lin M.F."/>
            <person name="Lindblad-Toh K."/>
            <person name="Llopart A."/>
            <person name="Long M."/>
            <person name="Low L."/>
            <person name="Lozovsky E."/>
            <person name="Lu J."/>
            <person name="Luo M."/>
            <person name="Machado C.A."/>
            <person name="Makalowski W."/>
            <person name="Marzo M."/>
            <person name="Matsuda M."/>
            <person name="Matzkin L."/>
            <person name="McAllister B."/>
            <person name="McBride C.S."/>
            <person name="McKernan B."/>
            <person name="McKernan K."/>
            <person name="Mendez-Lago M."/>
            <person name="Minx P."/>
            <person name="Mollenhauer M.U."/>
            <person name="Montooth K."/>
            <person name="Mount S.M."/>
            <person name="Mu X."/>
            <person name="Myers E."/>
            <person name="Negre B."/>
            <person name="Newfeld S."/>
            <person name="Nielsen R."/>
            <person name="Noor M.A."/>
            <person name="O'Grady P."/>
            <person name="Pachter L."/>
            <person name="Papaceit M."/>
            <person name="Parisi M.J."/>
            <person name="Parisi M."/>
            <person name="Parts L."/>
            <person name="Pedersen J.S."/>
            <person name="Pesole G."/>
            <person name="Phillippy A.M."/>
            <person name="Ponting C.P."/>
            <person name="Pop M."/>
            <person name="Porcelli D."/>
            <person name="Powell J.R."/>
            <person name="Prohaska S."/>
            <person name="Pruitt K."/>
            <person name="Puig M."/>
            <person name="Quesneville H."/>
            <person name="Ram K.R."/>
            <person name="Rand D."/>
            <person name="Rasmussen M.D."/>
            <person name="Reed L.K."/>
            <person name="Reenan R."/>
            <person name="Reily A."/>
            <person name="Remington K.A."/>
            <person name="Rieger T.T."/>
            <person name="Ritchie M.G."/>
            <person name="Robin C."/>
            <person name="Rogers Y.H."/>
            <person name="Rohde C."/>
            <person name="Rozas J."/>
            <person name="Rubenfield M.J."/>
            <person name="Ruiz A."/>
            <person name="Russo S."/>
            <person name="Salzberg S.L."/>
            <person name="Sanchez-Gracia A."/>
            <person name="Saranga D.J."/>
            <person name="Sato H."/>
            <person name="Schaeffer S.W."/>
            <person name="Schatz M.C."/>
            <person name="Schlenke T."/>
            <person name="Schwartz R."/>
            <person name="Segarra C."/>
            <person name="Singh R.S."/>
            <person name="Sirot L."/>
            <person name="Sirota M."/>
            <person name="Sisneros N.B."/>
            <person name="Smith C.D."/>
            <person name="Smith T.F."/>
            <person name="Spieth J."/>
            <person name="Stage D.E."/>
            <person name="Stark A."/>
            <person name="Stephan W."/>
            <person name="Strausberg R.L."/>
            <person name="Strempel S."/>
            <person name="Sturgill D."/>
            <person name="Sutton G."/>
            <person name="Sutton G.G."/>
            <person name="Tao W."/>
            <person name="Teichmann S."/>
            <person name="Tobari Y.N."/>
            <person name="Tomimura Y."/>
            <person name="Tsolas J.M."/>
            <person name="Valente V.L."/>
            <person name="Venter E."/>
            <person name="Venter J.C."/>
            <person name="Vicario S."/>
            <person name="Vieira F.G."/>
            <person name="Vilella A.J."/>
            <person name="Villasante A."/>
            <person name="Walenz B."/>
            <person name="Wang J."/>
            <person name="Wasserman M."/>
            <person name="Watts T."/>
            <person name="Wilson D."/>
            <person name="Wilson R.K."/>
            <person name="Wing R.A."/>
            <person name="Wolfner M.F."/>
            <person name="Wong A."/>
            <person name="Wong G.K."/>
            <person name="Wu C.I."/>
            <person name="Wu G."/>
            <person name="Yamamoto D."/>
            <person name="Yang H.P."/>
            <person name="Yang S.P."/>
            <person name="Yorke J.A."/>
            <person name="Yoshida K."/>
            <person name="Zdobnov E."/>
            <person name="Zhang P."/>
            <person name="Zhang Y."/>
            <person name="Zimin A.V."/>
            <person name="Baldwin J."/>
            <person name="Abdouelleil A."/>
            <person name="Abdulkadir J."/>
            <person name="Abebe A."/>
            <person name="Abera B."/>
            <person name="Abreu J."/>
            <person name="Acer S.C."/>
            <person name="Aftuck L."/>
            <person name="Alexander A."/>
            <person name="An P."/>
            <person name="Anderson E."/>
            <person name="Anderson S."/>
            <person name="Arachi H."/>
            <person name="Azer M."/>
            <person name="Bachantsang P."/>
            <person name="Barry A."/>
            <person name="Bayul T."/>
            <person name="Berlin A."/>
            <person name="Bessette D."/>
            <person name="Bloom T."/>
            <person name="Blye J."/>
            <person name="Boguslavskiy L."/>
            <person name="Bonnet C."/>
            <person name="Boukhgalter B."/>
            <person name="Bourzgui I."/>
            <person name="Brown A."/>
            <person name="Cahill P."/>
            <person name="Channer S."/>
            <person name="Cheshatsang Y."/>
            <person name="Chuda L."/>
            <person name="Citroen M."/>
            <person name="Collymore A."/>
            <person name="Cooke P."/>
            <person name="Costello M."/>
            <person name="D'Aco K."/>
            <person name="Daza R."/>
            <person name="De Haan G."/>
            <person name="DeGray S."/>
            <person name="DeMaso C."/>
            <person name="Dhargay N."/>
            <person name="Dooley K."/>
            <person name="Dooley E."/>
            <person name="Doricent M."/>
            <person name="Dorje P."/>
            <person name="Dorjee K."/>
            <person name="Dupes A."/>
            <person name="Elong R."/>
            <person name="Falk J."/>
            <person name="Farina A."/>
            <person name="Faro S."/>
            <person name="Ferguson D."/>
            <person name="Fisher S."/>
            <person name="Foley C.D."/>
            <person name="Franke A."/>
            <person name="Friedrich D."/>
            <person name="Gadbois L."/>
            <person name="Gearin G."/>
            <person name="Gearin C.R."/>
            <person name="Giannoukos G."/>
            <person name="Goode T."/>
            <person name="Graham J."/>
            <person name="Grandbois E."/>
            <person name="Grewal S."/>
            <person name="Gyaltsen K."/>
            <person name="Hafez N."/>
            <person name="Hagos B."/>
            <person name="Hall J."/>
            <person name="Henson C."/>
            <person name="Hollinger A."/>
            <person name="Honan T."/>
            <person name="Huard M.D."/>
            <person name="Hughes L."/>
            <person name="Hurhula B."/>
            <person name="Husby M.E."/>
            <person name="Kamat A."/>
            <person name="Kanga B."/>
            <person name="Kashin S."/>
            <person name="Khazanovich D."/>
            <person name="Kisner P."/>
            <person name="Lance K."/>
            <person name="Lara M."/>
            <person name="Lee W."/>
            <person name="Lennon N."/>
            <person name="Letendre F."/>
            <person name="LeVine R."/>
            <person name="Lipovsky A."/>
            <person name="Liu X."/>
            <person name="Liu J."/>
            <person name="Liu S."/>
            <person name="Lokyitsang T."/>
            <person name="Lokyitsang Y."/>
            <person name="Lubonja R."/>
            <person name="Lui A."/>
            <person name="MacDonald P."/>
            <person name="Magnisalis V."/>
            <person name="Maru K."/>
            <person name="Matthews C."/>
            <person name="McCusker W."/>
            <person name="McDonough S."/>
            <person name="Mehta T."/>
            <person name="Meldrim J."/>
            <person name="Meneus L."/>
            <person name="Mihai O."/>
            <person name="Mihalev A."/>
            <person name="Mihova T."/>
            <person name="Mittelman R."/>
            <person name="Mlenga V."/>
            <person name="Montmayeur A."/>
            <person name="Mulrain L."/>
            <person name="Navidi A."/>
            <person name="Naylor J."/>
            <person name="Negash T."/>
            <person name="Nguyen T."/>
            <person name="Nguyen N."/>
            <person name="Nicol R."/>
            <person name="Norbu C."/>
            <person name="Norbu N."/>
            <person name="Novod N."/>
            <person name="O'Neill B."/>
            <person name="Osman S."/>
            <person name="Markiewicz E."/>
            <person name="Oyono O.L."/>
            <person name="Patti C."/>
            <person name="Phunkhang P."/>
            <person name="Pierre F."/>
            <person name="Priest M."/>
            <person name="Raghuraman S."/>
            <person name="Rege F."/>
            <person name="Reyes R."/>
            <person name="Rise C."/>
            <person name="Rogov P."/>
            <person name="Ross K."/>
            <person name="Ryan E."/>
            <person name="Settipalli S."/>
            <person name="Shea T."/>
            <person name="Sherpa N."/>
            <person name="Shi L."/>
            <person name="Shih D."/>
            <person name="Sparrow T."/>
            <person name="Spaulding J."/>
            <person name="Stalker J."/>
            <person name="Stange-Thomann N."/>
            <person name="Stavropoulos S."/>
            <person name="Stone C."/>
            <person name="Strader C."/>
            <person name="Tesfaye S."/>
            <person name="Thomson T."/>
            <person name="Thoulutsang Y."/>
            <person name="Thoulutsang D."/>
            <person name="Topham K."/>
            <person name="Topping I."/>
            <person name="Tsamla T."/>
            <person name="Vassiliev H."/>
            <person name="Vo A."/>
            <person name="Wangchuk T."/>
            <person name="Wangdi T."/>
            <person name="Weiand M."/>
            <person name="Wilkinson J."/>
            <person name="Wilson A."/>
            <person name="Yadav S."/>
            <person name="Young G."/>
            <person name="Yu Q."/>
            <person name="Zembek L."/>
            <person name="Zhong D."/>
            <person name="Zimmer A."/>
            <person name="Zwirko Z."/>
            <person name="Jaffe D.B."/>
            <person name="Alvarez P."/>
            <person name="Brockman W."/>
            <person name="Butler J."/>
            <person name="Chin C."/>
            <person name="Gnerre S."/>
            <person name="Grabherr M."/>
            <person name="Kleber M."/>
            <person name="Mauceli E."/>
            <person name="MacCallum I."/>
        </authorList>
    </citation>
    <scope>NUCLEOTIDE SEQUENCE [LARGE SCALE GENOMIC DNA]</scope>
    <source>
        <strain evidence="14">Rob3c / Tucson 14021-0248.25</strain>
    </source>
</reference>
<accession>B4HFD4</accession>
<dbReference type="GO" id="GO:0045202">
    <property type="term" value="C:synapse"/>
    <property type="evidence" value="ECO:0007669"/>
    <property type="project" value="TreeGrafter"/>
</dbReference>
<dbReference type="GO" id="GO:0043022">
    <property type="term" value="F:ribosome binding"/>
    <property type="evidence" value="ECO:0007669"/>
    <property type="project" value="TreeGrafter"/>
</dbReference>
<dbReference type="Gene3D" id="3.30.70.330">
    <property type="match status" value="2"/>
</dbReference>
<keyword evidence="3" id="KW-0963">Cytoplasm</keyword>
<dbReference type="InterPro" id="IPR034819">
    <property type="entry name" value="CPEB"/>
</dbReference>
<proteinExistence type="inferred from homology"/>
<keyword evidence="6" id="KW-0677">Repeat</keyword>
<dbReference type="GO" id="GO:0046872">
    <property type="term" value="F:metal ion binding"/>
    <property type="evidence" value="ECO:0007669"/>
    <property type="project" value="UniProtKB-KW"/>
</dbReference>